<dbReference type="Pfam" id="PF24016">
    <property type="entry name" value="DUF7330"/>
    <property type="match status" value="1"/>
</dbReference>
<evidence type="ECO:0000313" key="4">
    <source>
        <dbReference type="Proteomes" id="UP000759537"/>
    </source>
</evidence>
<dbReference type="AlphaFoldDB" id="A0A9P5T8C1"/>
<dbReference type="Proteomes" id="UP000759537">
    <property type="component" value="Unassembled WGS sequence"/>
</dbReference>
<dbReference type="OrthoDB" id="2593559at2759"/>
<dbReference type="InterPro" id="IPR055754">
    <property type="entry name" value="DUF7330"/>
</dbReference>
<reference evidence="3" key="1">
    <citation type="submission" date="2019-10" db="EMBL/GenBank/DDBJ databases">
        <authorList>
            <consortium name="DOE Joint Genome Institute"/>
            <person name="Kuo A."/>
            <person name="Miyauchi S."/>
            <person name="Kiss E."/>
            <person name="Drula E."/>
            <person name="Kohler A."/>
            <person name="Sanchez-Garcia M."/>
            <person name="Andreopoulos B."/>
            <person name="Barry K.W."/>
            <person name="Bonito G."/>
            <person name="Buee M."/>
            <person name="Carver A."/>
            <person name="Chen C."/>
            <person name="Cichocki N."/>
            <person name="Clum A."/>
            <person name="Culley D."/>
            <person name="Crous P.W."/>
            <person name="Fauchery L."/>
            <person name="Girlanda M."/>
            <person name="Hayes R."/>
            <person name="Keri Z."/>
            <person name="LaButti K."/>
            <person name="Lipzen A."/>
            <person name="Lombard V."/>
            <person name="Magnuson J."/>
            <person name="Maillard F."/>
            <person name="Morin E."/>
            <person name="Murat C."/>
            <person name="Nolan M."/>
            <person name="Ohm R."/>
            <person name="Pangilinan J."/>
            <person name="Pereira M."/>
            <person name="Perotto S."/>
            <person name="Peter M."/>
            <person name="Riley R."/>
            <person name="Sitrit Y."/>
            <person name="Stielow B."/>
            <person name="Szollosi G."/>
            <person name="Zifcakova L."/>
            <person name="Stursova M."/>
            <person name="Spatafora J.W."/>
            <person name="Tedersoo L."/>
            <person name="Vaario L.-M."/>
            <person name="Yamada A."/>
            <person name="Yan M."/>
            <person name="Wang P."/>
            <person name="Xu J."/>
            <person name="Bruns T."/>
            <person name="Baldrian P."/>
            <person name="Vilgalys R."/>
            <person name="Henrissat B."/>
            <person name="Grigoriev I.V."/>
            <person name="Hibbett D."/>
            <person name="Nagy L.G."/>
            <person name="Martin F.M."/>
        </authorList>
    </citation>
    <scope>NUCLEOTIDE SEQUENCE</scope>
    <source>
        <strain evidence="3">Prilba</strain>
    </source>
</reference>
<evidence type="ECO:0000313" key="3">
    <source>
        <dbReference type="EMBL" id="KAF8479566.1"/>
    </source>
</evidence>
<organism evidence="3 4">
    <name type="scientific">Russula ochroleuca</name>
    <dbReference type="NCBI Taxonomy" id="152965"/>
    <lineage>
        <taxon>Eukaryota</taxon>
        <taxon>Fungi</taxon>
        <taxon>Dikarya</taxon>
        <taxon>Basidiomycota</taxon>
        <taxon>Agaricomycotina</taxon>
        <taxon>Agaricomycetes</taxon>
        <taxon>Russulales</taxon>
        <taxon>Russulaceae</taxon>
        <taxon>Russula</taxon>
    </lineage>
</organism>
<reference evidence="3" key="2">
    <citation type="journal article" date="2020" name="Nat. Commun.">
        <title>Large-scale genome sequencing of mycorrhizal fungi provides insights into the early evolution of symbiotic traits.</title>
        <authorList>
            <person name="Miyauchi S."/>
            <person name="Kiss E."/>
            <person name="Kuo A."/>
            <person name="Drula E."/>
            <person name="Kohler A."/>
            <person name="Sanchez-Garcia M."/>
            <person name="Morin E."/>
            <person name="Andreopoulos B."/>
            <person name="Barry K.W."/>
            <person name="Bonito G."/>
            <person name="Buee M."/>
            <person name="Carver A."/>
            <person name="Chen C."/>
            <person name="Cichocki N."/>
            <person name="Clum A."/>
            <person name="Culley D."/>
            <person name="Crous P.W."/>
            <person name="Fauchery L."/>
            <person name="Girlanda M."/>
            <person name="Hayes R.D."/>
            <person name="Keri Z."/>
            <person name="LaButti K."/>
            <person name="Lipzen A."/>
            <person name="Lombard V."/>
            <person name="Magnuson J."/>
            <person name="Maillard F."/>
            <person name="Murat C."/>
            <person name="Nolan M."/>
            <person name="Ohm R.A."/>
            <person name="Pangilinan J."/>
            <person name="Pereira M.F."/>
            <person name="Perotto S."/>
            <person name="Peter M."/>
            <person name="Pfister S."/>
            <person name="Riley R."/>
            <person name="Sitrit Y."/>
            <person name="Stielow J.B."/>
            <person name="Szollosi G."/>
            <person name="Zifcakova L."/>
            <person name="Stursova M."/>
            <person name="Spatafora J.W."/>
            <person name="Tedersoo L."/>
            <person name="Vaario L.M."/>
            <person name="Yamada A."/>
            <person name="Yan M."/>
            <person name="Wang P."/>
            <person name="Xu J."/>
            <person name="Bruns T."/>
            <person name="Baldrian P."/>
            <person name="Vilgalys R."/>
            <person name="Dunand C."/>
            <person name="Henrissat B."/>
            <person name="Grigoriev I.V."/>
            <person name="Hibbett D."/>
            <person name="Nagy L.G."/>
            <person name="Martin F.M."/>
        </authorList>
    </citation>
    <scope>NUCLEOTIDE SEQUENCE</scope>
    <source>
        <strain evidence="3">Prilba</strain>
    </source>
</reference>
<evidence type="ECO:0000256" key="1">
    <source>
        <dbReference type="SAM" id="MobiDB-lite"/>
    </source>
</evidence>
<protein>
    <recommendedName>
        <fullName evidence="2">DUF7330 domain-containing protein</fullName>
    </recommendedName>
</protein>
<evidence type="ECO:0000259" key="2">
    <source>
        <dbReference type="Pfam" id="PF24016"/>
    </source>
</evidence>
<gene>
    <name evidence="3" type="ORF">DFH94DRAFT_744496</name>
</gene>
<feature type="region of interest" description="Disordered" evidence="1">
    <location>
        <begin position="63"/>
        <end position="90"/>
    </location>
</feature>
<keyword evidence="4" id="KW-1185">Reference proteome</keyword>
<accession>A0A9P5T8C1</accession>
<proteinExistence type="predicted"/>
<dbReference type="EMBL" id="WHVB01000009">
    <property type="protein sequence ID" value="KAF8479566.1"/>
    <property type="molecule type" value="Genomic_DNA"/>
</dbReference>
<feature type="domain" description="DUF7330" evidence="2">
    <location>
        <begin position="115"/>
        <end position="309"/>
    </location>
</feature>
<name>A0A9P5T8C1_9AGAM</name>
<sequence length="345" mass="37875">MTCAHCAVHFHPLINPQQLCLLIINKQRDKPHPCIILFLVHFTRKPHAFDFLRMILDRPVDRLQSDDEVGTRKPPPTDPKPEDSPPAYSQATVTTSSNQVVTNGQAVVSSSVPINGLQMYTKREAIRGSWLLDPMAPLVPAQSLVQLFLDGLGEKKRWCRSRAAKIAPPTAMFSSRHGGIHATLHVVGESAVRSVATIRSVTRRGEIVLDLAFIAPMRTVHMDARTRRGSITLLVPRNFCGLVQLSSRDGGVELLPALAASSRVIKAVKKETTVLLGDGPMPVAGADITTDIARLYSRHGRVRLGFSGEDFVTKPPGLMDQAMQLMQKLIAPSSQSHYKLLGNRN</sequence>
<comment type="caution">
    <text evidence="3">The sequence shown here is derived from an EMBL/GenBank/DDBJ whole genome shotgun (WGS) entry which is preliminary data.</text>
</comment>